<name>A0ABW8U929_9LACO</name>
<sequence length="172" mass="19911">MTTITLIVGSKKYQATDDYTATENVTHYPFTTAAFIPTPLSLAAKPYRRLMAYLLGQPQIEAKLRHLERNFTPRQLLRHFKQHNIYFALARETAELHDFIAQHPNDQIKLLLLGKKAWRCAAEFAQQPQLEILQFPDPGKKDSFWRSLDCRADSELTSTITMQKLVQPKIRL</sequence>
<protein>
    <recommendedName>
        <fullName evidence="3">Uracil DNA glycosylase superfamily protein</fullName>
    </recommendedName>
</protein>
<gene>
    <name evidence="1" type="ORF">ACEN34_01990</name>
</gene>
<keyword evidence="2" id="KW-1185">Reference proteome</keyword>
<reference evidence="1 2" key="1">
    <citation type="submission" date="2024-08" db="EMBL/GenBank/DDBJ databases">
        <authorList>
            <person name="Arias E."/>
        </authorList>
    </citation>
    <scope>NUCLEOTIDE SEQUENCE [LARGE SCALE GENOMIC DNA]</scope>
    <source>
        <strain evidence="1 2">FAM 25317</strain>
    </source>
</reference>
<evidence type="ECO:0000313" key="2">
    <source>
        <dbReference type="Proteomes" id="UP001625389"/>
    </source>
</evidence>
<comment type="caution">
    <text evidence="1">The sequence shown here is derived from an EMBL/GenBank/DDBJ whole genome shotgun (WGS) entry which is preliminary data.</text>
</comment>
<dbReference type="RefSeq" id="WP_407136849.1">
    <property type="nucleotide sequence ID" value="NZ_JBGQPK010000004.1"/>
</dbReference>
<dbReference type="EMBL" id="JBGQPK010000004">
    <property type="protein sequence ID" value="MFL2028381.1"/>
    <property type="molecule type" value="Genomic_DNA"/>
</dbReference>
<evidence type="ECO:0000313" key="1">
    <source>
        <dbReference type="EMBL" id="MFL2028381.1"/>
    </source>
</evidence>
<accession>A0ABW8U929</accession>
<proteinExistence type="predicted"/>
<dbReference type="Proteomes" id="UP001625389">
    <property type="component" value="Unassembled WGS sequence"/>
</dbReference>
<organism evidence="1 2">
    <name type="scientific">Loigolactobacillus zhaoyuanensis</name>
    <dbReference type="NCBI Taxonomy" id="2486017"/>
    <lineage>
        <taxon>Bacteria</taxon>
        <taxon>Bacillati</taxon>
        <taxon>Bacillota</taxon>
        <taxon>Bacilli</taxon>
        <taxon>Lactobacillales</taxon>
        <taxon>Lactobacillaceae</taxon>
        <taxon>Loigolactobacillus</taxon>
    </lineage>
</organism>
<evidence type="ECO:0008006" key="3">
    <source>
        <dbReference type="Google" id="ProtNLM"/>
    </source>
</evidence>